<dbReference type="InterPro" id="IPR000519">
    <property type="entry name" value="P_trefoil_dom"/>
</dbReference>
<name>A0A834I7L0_RHYFE</name>
<organism evidence="12 13">
    <name type="scientific">Rhynchophorus ferrugineus</name>
    <name type="common">Red palm weevil</name>
    <name type="synonym">Curculio ferrugineus</name>
    <dbReference type="NCBI Taxonomy" id="354439"/>
    <lineage>
        <taxon>Eukaryota</taxon>
        <taxon>Metazoa</taxon>
        <taxon>Ecdysozoa</taxon>
        <taxon>Arthropoda</taxon>
        <taxon>Hexapoda</taxon>
        <taxon>Insecta</taxon>
        <taxon>Pterygota</taxon>
        <taxon>Neoptera</taxon>
        <taxon>Endopterygota</taxon>
        <taxon>Coleoptera</taxon>
        <taxon>Polyphaga</taxon>
        <taxon>Cucujiformia</taxon>
        <taxon>Curculionidae</taxon>
        <taxon>Dryophthorinae</taxon>
        <taxon>Rhynchophorus</taxon>
    </lineage>
</organism>
<dbReference type="InterPro" id="IPR017957">
    <property type="entry name" value="P_trefoil_CS"/>
</dbReference>
<evidence type="ECO:0000256" key="10">
    <source>
        <dbReference type="SAM" id="Phobius"/>
    </source>
</evidence>
<evidence type="ECO:0000313" key="13">
    <source>
        <dbReference type="Proteomes" id="UP000625711"/>
    </source>
</evidence>
<keyword evidence="4 10" id="KW-0472">Membrane</keyword>
<dbReference type="Pfam" id="PF00088">
    <property type="entry name" value="Trefoil"/>
    <property type="match status" value="1"/>
</dbReference>
<dbReference type="Proteomes" id="UP000625711">
    <property type="component" value="Unassembled WGS sequence"/>
</dbReference>
<dbReference type="Pfam" id="PF21365">
    <property type="entry name" value="Glyco_hydro_31_3rd"/>
    <property type="match status" value="1"/>
</dbReference>
<dbReference type="FunFam" id="2.60.40.1180:FF:000005">
    <property type="entry name" value="Maltase-glucoamylase, intestinal"/>
    <property type="match status" value="1"/>
</dbReference>
<keyword evidence="3 9" id="KW-0378">Hydrolase</keyword>
<evidence type="ECO:0000256" key="5">
    <source>
        <dbReference type="ARBA" id="ARBA00023157"/>
    </source>
</evidence>
<dbReference type="SUPFAM" id="SSF51445">
    <property type="entry name" value="(Trans)glycosidases"/>
    <property type="match status" value="1"/>
</dbReference>
<dbReference type="EMBL" id="JAACXV010013365">
    <property type="protein sequence ID" value="KAF7273588.1"/>
    <property type="molecule type" value="Genomic_DNA"/>
</dbReference>
<evidence type="ECO:0000256" key="2">
    <source>
        <dbReference type="ARBA" id="ARBA00007806"/>
    </source>
</evidence>
<evidence type="ECO:0000256" key="6">
    <source>
        <dbReference type="ARBA" id="ARBA00023180"/>
    </source>
</evidence>
<keyword evidence="13" id="KW-1185">Reference proteome</keyword>
<dbReference type="InterPro" id="IPR013780">
    <property type="entry name" value="Glyco_hydro_b"/>
</dbReference>
<feature type="domain" description="P-type" evidence="11">
    <location>
        <begin position="153"/>
        <end position="209"/>
    </location>
</feature>
<dbReference type="InterPro" id="IPR000322">
    <property type="entry name" value="Glyco_hydro_31_TIM"/>
</dbReference>
<dbReference type="GO" id="GO:0012505">
    <property type="term" value="C:endomembrane system"/>
    <property type="evidence" value="ECO:0007669"/>
    <property type="project" value="UniProtKB-SubCell"/>
</dbReference>
<comment type="caution">
    <text evidence="8">Lacks conserved residue(s) required for the propagation of feature annotation.</text>
</comment>
<dbReference type="Gene3D" id="2.60.40.1180">
    <property type="entry name" value="Golgi alpha-mannosidase II"/>
    <property type="match status" value="2"/>
</dbReference>
<dbReference type="SUPFAM" id="SSF74650">
    <property type="entry name" value="Galactose mutarotase-like"/>
    <property type="match status" value="1"/>
</dbReference>
<protein>
    <recommendedName>
        <fullName evidence="11">P-type domain-containing protein</fullName>
    </recommendedName>
</protein>
<evidence type="ECO:0000256" key="9">
    <source>
        <dbReference type="RuleBase" id="RU361185"/>
    </source>
</evidence>
<dbReference type="InterPro" id="IPR011013">
    <property type="entry name" value="Gal_mutarotase_sf_dom"/>
</dbReference>
<feature type="transmembrane region" description="Helical" evidence="10">
    <location>
        <begin position="80"/>
        <end position="102"/>
    </location>
</feature>
<dbReference type="PROSITE" id="PS00025">
    <property type="entry name" value="P_TREFOIL_1"/>
    <property type="match status" value="1"/>
</dbReference>
<dbReference type="CDD" id="cd00111">
    <property type="entry name" value="Trefoil"/>
    <property type="match status" value="1"/>
</dbReference>
<dbReference type="PROSITE" id="PS51448">
    <property type="entry name" value="P_TREFOIL_2"/>
    <property type="match status" value="1"/>
</dbReference>
<dbReference type="CDD" id="cd14752">
    <property type="entry name" value="GH31_N"/>
    <property type="match status" value="1"/>
</dbReference>
<dbReference type="PANTHER" id="PTHR22762">
    <property type="entry name" value="ALPHA-GLUCOSIDASE"/>
    <property type="match status" value="1"/>
</dbReference>
<dbReference type="AlphaFoldDB" id="A0A834I7L0"/>
<evidence type="ECO:0000256" key="3">
    <source>
        <dbReference type="ARBA" id="ARBA00022801"/>
    </source>
</evidence>
<evidence type="ECO:0000256" key="4">
    <source>
        <dbReference type="ARBA" id="ARBA00023136"/>
    </source>
</evidence>
<gene>
    <name evidence="12" type="ORF">GWI33_013696</name>
</gene>
<proteinExistence type="inferred from homology"/>
<keyword evidence="5" id="KW-1015">Disulfide bond</keyword>
<dbReference type="GO" id="GO:0004558">
    <property type="term" value="F:alpha-1,4-glucosidase activity"/>
    <property type="evidence" value="ECO:0007669"/>
    <property type="project" value="TreeGrafter"/>
</dbReference>
<dbReference type="PROSITE" id="PS00707">
    <property type="entry name" value="GLYCOSYL_HYDROL_F31_2"/>
    <property type="match status" value="1"/>
</dbReference>
<comment type="subcellular location">
    <subcellularLocation>
        <location evidence="1">Endomembrane system</location>
    </subcellularLocation>
</comment>
<keyword evidence="10" id="KW-1133">Transmembrane helix</keyword>
<evidence type="ECO:0000256" key="1">
    <source>
        <dbReference type="ARBA" id="ARBA00004308"/>
    </source>
</evidence>
<reference evidence="12" key="1">
    <citation type="submission" date="2020-08" db="EMBL/GenBank/DDBJ databases">
        <title>Genome sequencing and assembly of the red palm weevil Rhynchophorus ferrugineus.</title>
        <authorList>
            <person name="Dias G.B."/>
            <person name="Bergman C.M."/>
            <person name="Manee M."/>
        </authorList>
    </citation>
    <scope>NUCLEOTIDE SEQUENCE</scope>
    <source>
        <strain evidence="12">AA-2017</strain>
        <tissue evidence="12">Whole larva</tissue>
    </source>
</reference>
<sequence length="1015" mass="115040">MKIRNILTSFRTHRARKLTLSDSVSFEDFCNDVPAERCPRVKESSLNGSFDISPLKIKLSSYERFAREPDIEVGSSRPSLATVLLFIVLSAVFLILPIIYLLNCFDIIYEHQNLKHNPIVPPDYDSNADFHKYPSRGAYNPVLLPNPPSPNYKQCKLLSDNEKFDCYPEGGASQEGCEARGCCWIPAKTKTKKVSGIAHIGVPYCFYPPDYNTYMFLNVSETAFGLVAFLTRSYQTAYPDDVQVIQLIVKYETDNRLHVKLIDPSRNRYEPAYPELPIVDTAAEDLNYIFELDTFKAGFKVVRKSDNTTLFDANNFLNFVFSDQFLQISSKLPSKYVYGIGEHTSDLLLDVEWTRFTLWNHDLPPMYNENLYGSHPFYLVMENTSNSHGVFLFNSNAMDVLFQPAPAITFRTIGGVLDLYFFLGPSPSDVVAQYTELIGKPYMPPYWGLGFHLCRFGYNSLNNTREIMEKNIAAGIPLDTQWNDLDYMKSNNDFSYDPVAFEGLPEFVQELHQRGMHYIPLIDPGISASETPGTYPPYDIGIKMNIFVQNSSGQPFVGKVWNRESTVWPDFTDPNTVDYWTLMLKNFHEQVAYDGAWIDMNEPSNFLSGSFNGCPKSPLESPPYVPAVDGGYLNYKTMCMTAKHKAGLHYDVHNLFGFAEAIITSFAMAEIRGKRPMVISRASFTGQGHYSGHWSGDVFSSWDALQNSIPHLLSFSLYGMPLMGADICGFNWNTTQALCNRWQQLGAFYPFSRNHNTDDGIPQDPVSMGDLVVKSTIKALTVRYELLPYLYTLFYRAHVYGETVSRPLFFEFAKDNETWSVDSEFLWGGALLIVPVLEEGAISVLAYIPEGVWYEYYNKYYFESKGEYLNISAPLDTIPVLVREGYILPQQEAKQTTTASRKTKLRLLVAPDVNGNASGELFWDDGDSLNTIEEKLYSLVRFSLQNNTLRSETVNWLGETPPNLGTVTVLGVQKPVSSVVVNEISLPFKYDTVHQYLVVDGLNISLEKPLVVSWN</sequence>
<evidence type="ECO:0000259" key="11">
    <source>
        <dbReference type="PROSITE" id="PS51448"/>
    </source>
</evidence>
<dbReference type="OrthoDB" id="1334205at2759"/>
<keyword evidence="10" id="KW-0812">Transmembrane</keyword>
<dbReference type="Pfam" id="PF13802">
    <property type="entry name" value="Gal_mutarotas_2"/>
    <property type="match status" value="1"/>
</dbReference>
<keyword evidence="7 9" id="KW-0326">Glycosidase</keyword>
<dbReference type="SUPFAM" id="SSF51011">
    <property type="entry name" value="Glycosyl hydrolase domain"/>
    <property type="match status" value="1"/>
</dbReference>
<dbReference type="SMART" id="SM00018">
    <property type="entry name" value="PD"/>
    <property type="match status" value="1"/>
</dbReference>
<dbReference type="Gene3D" id="2.60.40.1760">
    <property type="entry name" value="glycosyl hydrolase (family 31)"/>
    <property type="match status" value="1"/>
</dbReference>
<dbReference type="CDD" id="cd06602">
    <property type="entry name" value="GH31_MGAM_SI_GAA"/>
    <property type="match status" value="1"/>
</dbReference>
<dbReference type="FunFam" id="2.60.40.1180:FF:000001">
    <property type="entry name" value="Maltase-glucoamylase, intestinal"/>
    <property type="match status" value="1"/>
</dbReference>
<dbReference type="PANTHER" id="PTHR22762:SF131">
    <property type="entry name" value="GLYCOSIDE HYDROLASE FAMILY 31 N-TERMINAL DOMAIN-CONTAINING PROTEIN"/>
    <property type="match status" value="1"/>
</dbReference>
<keyword evidence="6" id="KW-0325">Glycoprotein</keyword>
<dbReference type="GO" id="GO:0030246">
    <property type="term" value="F:carbohydrate binding"/>
    <property type="evidence" value="ECO:0007669"/>
    <property type="project" value="InterPro"/>
</dbReference>
<dbReference type="InterPro" id="IPR030459">
    <property type="entry name" value="Glyco_hydro_31_CS"/>
</dbReference>
<dbReference type="Gene3D" id="3.20.20.80">
    <property type="entry name" value="Glycosidases"/>
    <property type="match status" value="1"/>
</dbReference>
<accession>A0A834I7L0</accession>
<evidence type="ECO:0000256" key="7">
    <source>
        <dbReference type="ARBA" id="ARBA00023295"/>
    </source>
</evidence>
<dbReference type="InterPro" id="IPR044913">
    <property type="entry name" value="P_trefoil_dom_sf"/>
</dbReference>
<dbReference type="InterPro" id="IPR048395">
    <property type="entry name" value="Glyco_hydro_31_C"/>
</dbReference>
<dbReference type="InterPro" id="IPR025887">
    <property type="entry name" value="Glyco_hydro_31_N_dom"/>
</dbReference>
<dbReference type="GO" id="GO:0005975">
    <property type="term" value="P:carbohydrate metabolic process"/>
    <property type="evidence" value="ECO:0007669"/>
    <property type="project" value="InterPro"/>
</dbReference>
<evidence type="ECO:0000313" key="12">
    <source>
        <dbReference type="EMBL" id="KAF7273588.1"/>
    </source>
</evidence>
<dbReference type="InterPro" id="IPR017853">
    <property type="entry name" value="GH"/>
</dbReference>
<dbReference type="Gene3D" id="4.10.110.10">
    <property type="entry name" value="Spasmolytic Protein, domain 1"/>
    <property type="match status" value="1"/>
</dbReference>
<comment type="similarity">
    <text evidence="2 9">Belongs to the glycosyl hydrolase 31 family.</text>
</comment>
<comment type="caution">
    <text evidence="12">The sequence shown here is derived from an EMBL/GenBank/DDBJ whole genome shotgun (WGS) entry which is preliminary data.</text>
</comment>
<evidence type="ECO:0000256" key="8">
    <source>
        <dbReference type="PROSITE-ProRule" id="PRU00779"/>
    </source>
</evidence>
<dbReference type="Pfam" id="PF01055">
    <property type="entry name" value="Glyco_hydro_31_2nd"/>
    <property type="match status" value="1"/>
</dbReference>